<comment type="cofactor">
    <cofactor evidence="8">
        <name>FAD</name>
        <dbReference type="ChEBI" id="CHEBI:57692"/>
    </cofactor>
    <text evidence="8">Binds 1 FAD per subunit.</text>
</comment>
<dbReference type="PRINTS" id="PR00147">
    <property type="entry name" value="DNAPHOTLYASE"/>
</dbReference>
<comment type="caution">
    <text evidence="12">The sequence shown here is derived from an EMBL/GenBank/DDBJ whole genome shotgun (WGS) entry which is preliminary data.</text>
</comment>
<dbReference type="Gene3D" id="3.40.50.620">
    <property type="entry name" value="HUPs"/>
    <property type="match status" value="1"/>
</dbReference>
<dbReference type="InterPro" id="IPR036155">
    <property type="entry name" value="Crypto/Photolyase_N_sf"/>
</dbReference>
<dbReference type="GO" id="GO:0003677">
    <property type="term" value="F:DNA binding"/>
    <property type="evidence" value="ECO:0007669"/>
    <property type="project" value="TreeGrafter"/>
</dbReference>
<dbReference type="SUPFAM" id="SSF52425">
    <property type="entry name" value="Cryptochrome/photolyase, N-terminal domain"/>
    <property type="match status" value="1"/>
</dbReference>
<evidence type="ECO:0000256" key="10">
    <source>
        <dbReference type="RuleBase" id="RU004182"/>
    </source>
</evidence>
<comment type="catalytic activity">
    <reaction evidence="7">
        <text>cyclobutadipyrimidine (in DNA) = 2 pyrimidine residues (in DNA).</text>
        <dbReference type="EC" id="4.1.99.3"/>
    </reaction>
</comment>
<organism evidence="12 13">
    <name type="scientific">Candidatus Paracaedimonas acanthamoebae</name>
    <dbReference type="NCBI Taxonomy" id="244581"/>
    <lineage>
        <taxon>Bacteria</taxon>
        <taxon>Pseudomonadati</taxon>
        <taxon>Pseudomonadota</taxon>
        <taxon>Alphaproteobacteria</taxon>
        <taxon>Holosporales</taxon>
        <taxon>Caedimonadaceae</taxon>
        <taxon>Candidatus Paracaedimonas</taxon>
    </lineage>
</organism>
<comment type="cofactor">
    <cofactor evidence="1">
        <name>(6R)-5,10-methylene-5,6,7,8-tetrahydrofolate</name>
        <dbReference type="ChEBI" id="CHEBI:15636"/>
    </cofactor>
</comment>
<dbReference type="EC" id="4.1.99.3" evidence="2"/>
<evidence type="ECO:0000256" key="3">
    <source>
        <dbReference type="ARBA" id="ARBA00014046"/>
    </source>
</evidence>
<dbReference type="InterPro" id="IPR006050">
    <property type="entry name" value="DNA_photolyase_N"/>
</dbReference>
<evidence type="ECO:0000256" key="2">
    <source>
        <dbReference type="ARBA" id="ARBA00013149"/>
    </source>
</evidence>
<evidence type="ECO:0000259" key="11">
    <source>
        <dbReference type="PROSITE" id="PS51645"/>
    </source>
</evidence>
<dbReference type="SUPFAM" id="SSF48173">
    <property type="entry name" value="Cryptochrome/photolyase FAD-binding domain"/>
    <property type="match status" value="1"/>
</dbReference>
<dbReference type="GO" id="GO:0032922">
    <property type="term" value="P:circadian regulation of gene expression"/>
    <property type="evidence" value="ECO:0007669"/>
    <property type="project" value="TreeGrafter"/>
</dbReference>
<dbReference type="AlphaFoldDB" id="A0A8J7PRZ5"/>
<dbReference type="InterPro" id="IPR036134">
    <property type="entry name" value="Crypto/Photolyase_FAD-like_sf"/>
</dbReference>
<keyword evidence="4 8" id="KW-0285">Flavoprotein</keyword>
<feature type="binding site" evidence="8">
    <location>
        <position position="272"/>
    </location>
    <ligand>
        <name>FAD</name>
        <dbReference type="ChEBI" id="CHEBI:57692"/>
    </ligand>
</feature>
<dbReference type="Gene3D" id="1.10.579.10">
    <property type="entry name" value="DNA Cyclobutane Dipyrimidine Photolyase, subunit A, domain 3"/>
    <property type="match status" value="1"/>
</dbReference>
<dbReference type="Proteomes" id="UP000664414">
    <property type="component" value="Unassembled WGS sequence"/>
</dbReference>
<dbReference type="GO" id="GO:0071949">
    <property type="term" value="F:FAD binding"/>
    <property type="evidence" value="ECO:0007669"/>
    <property type="project" value="TreeGrafter"/>
</dbReference>
<dbReference type="InterPro" id="IPR018394">
    <property type="entry name" value="DNA_photolyase_1_CS_C"/>
</dbReference>
<dbReference type="FunFam" id="1.10.579.10:FF:000003">
    <property type="entry name" value="Deoxyribodipyrimidine photo-lyase"/>
    <property type="match status" value="1"/>
</dbReference>
<protein>
    <recommendedName>
        <fullName evidence="3">Deoxyribodipyrimidine photo-lyase</fullName>
        <ecNumber evidence="2">4.1.99.3</ecNumber>
    </recommendedName>
</protein>
<keyword evidence="5 8" id="KW-0274">FAD</keyword>
<dbReference type="PROSITE" id="PS00394">
    <property type="entry name" value="DNA_PHOTOLYASES_1_1"/>
    <property type="match status" value="1"/>
</dbReference>
<feature type="site" description="Electron transfer via tryptophanyl radical" evidence="9">
    <location>
        <position position="359"/>
    </location>
</feature>
<dbReference type="Pfam" id="PF00875">
    <property type="entry name" value="DNA_photolyase"/>
    <property type="match status" value="1"/>
</dbReference>
<evidence type="ECO:0000256" key="7">
    <source>
        <dbReference type="ARBA" id="ARBA00033999"/>
    </source>
</evidence>
<feature type="binding site" evidence="8">
    <location>
        <position position="226"/>
    </location>
    <ligand>
        <name>FAD</name>
        <dbReference type="ChEBI" id="CHEBI:57692"/>
    </ligand>
</feature>
<dbReference type="Gene3D" id="1.25.40.80">
    <property type="match status" value="1"/>
</dbReference>
<dbReference type="GO" id="GO:0003904">
    <property type="term" value="F:deoxyribodipyrimidine photo-lyase activity"/>
    <property type="evidence" value="ECO:0007669"/>
    <property type="project" value="UniProtKB-EC"/>
</dbReference>
<evidence type="ECO:0000256" key="6">
    <source>
        <dbReference type="ARBA" id="ARBA00022991"/>
    </source>
</evidence>
<feature type="site" description="Electron transfer via tryptophanyl radical" evidence="9">
    <location>
        <position position="382"/>
    </location>
</feature>
<accession>A0A8J7PRZ5</accession>
<dbReference type="InterPro" id="IPR005101">
    <property type="entry name" value="Cryptochr/Photolyase_FAD-bd"/>
</dbReference>
<dbReference type="EMBL" id="JAFKGL010000010">
    <property type="protein sequence ID" value="MBN9412479.1"/>
    <property type="molecule type" value="Genomic_DNA"/>
</dbReference>
<evidence type="ECO:0000256" key="9">
    <source>
        <dbReference type="PIRSR" id="PIRSR602081-2"/>
    </source>
</evidence>
<gene>
    <name evidence="12" type="ORF">J0H12_00935</name>
</gene>
<feature type="site" description="Electron transfer via tryptophanyl radical" evidence="9">
    <location>
        <position position="306"/>
    </location>
</feature>
<dbReference type="GO" id="GO:0043153">
    <property type="term" value="P:entrainment of circadian clock by photoperiod"/>
    <property type="evidence" value="ECO:0007669"/>
    <property type="project" value="TreeGrafter"/>
</dbReference>
<evidence type="ECO:0000256" key="5">
    <source>
        <dbReference type="ARBA" id="ARBA00022827"/>
    </source>
</evidence>
<dbReference type="PROSITE" id="PS51645">
    <property type="entry name" value="PHR_CRY_ALPHA_BETA"/>
    <property type="match status" value="1"/>
</dbReference>
<comment type="similarity">
    <text evidence="10">Belongs to the DNA photolyase family.</text>
</comment>
<name>A0A8J7PRZ5_9PROT</name>
<feature type="binding site" evidence="8">
    <location>
        <begin position="238"/>
        <end position="242"/>
    </location>
    <ligand>
        <name>FAD</name>
        <dbReference type="ChEBI" id="CHEBI:57692"/>
    </ligand>
</feature>
<keyword evidence="6 10" id="KW-0157">Chromophore</keyword>
<evidence type="ECO:0000313" key="12">
    <source>
        <dbReference type="EMBL" id="MBN9412479.1"/>
    </source>
</evidence>
<sequence>MTLFPLILWFRQDLRLHHHPALEAAKATGQPIIPLYILDEGASDPWKMGEAQRWWLHHSLASLNKDLESQGGKLILRRGSSAQILKNILQETGTQSIYWSRCYEPFSIARDTGLKKEFIEQGITLKSFNSSLLFEPWEIQNQQGHPYKVFTQFWKKCLIQGPRFPTFDSTLSPQFYTSLKSDDLTSWELTPTHTNWAHGFSKVWHPGEASAHKKLEDFCTSRLATYKEARNQPGCIGTSRLSPHLHFGEISPHQIWHHLHQKSSSNASVESFLSEIGWREFCYHLLYNFPSLPERPFQEKFTTFEWENTDEALSLWQTGKTGYPIVDAGMRELWQTGWMHNRVRMIVASFLTKHLLLPWQEGQKWFWTTLVDADLANNAANWQWVAGCGADAAPYFRIFNPILQGEKFDPQGDYVRQWVPELKNLSNSFLHKPWEASSAELNQAGVVLGKTYPFPLVNHEQARKRALERYRHL</sequence>
<reference evidence="12" key="1">
    <citation type="submission" date="2021-02" db="EMBL/GenBank/DDBJ databases">
        <title>Thiocyanate and organic carbon inputs drive convergent selection for specific autotrophic Afipia and Thiobacillus strains within complex microbiomes.</title>
        <authorList>
            <person name="Huddy R.J."/>
            <person name="Sachdeva R."/>
            <person name="Kadzinga F."/>
            <person name="Kantor R.S."/>
            <person name="Harrison S.T.L."/>
            <person name="Banfield J.F."/>
        </authorList>
    </citation>
    <scope>NUCLEOTIDE SEQUENCE</scope>
    <source>
        <strain evidence="12">SCN18_10_11_15_R4_P_38_20</strain>
    </source>
</reference>
<proteinExistence type="inferred from homology"/>
<evidence type="ECO:0000256" key="1">
    <source>
        <dbReference type="ARBA" id="ARBA00001932"/>
    </source>
</evidence>
<dbReference type="Pfam" id="PF03441">
    <property type="entry name" value="FAD_binding_7"/>
    <property type="match status" value="1"/>
</dbReference>
<dbReference type="PROSITE" id="PS00691">
    <property type="entry name" value="DNA_PHOTOLYASES_1_2"/>
    <property type="match status" value="1"/>
</dbReference>
<dbReference type="InterPro" id="IPR014729">
    <property type="entry name" value="Rossmann-like_a/b/a_fold"/>
</dbReference>
<feature type="domain" description="Photolyase/cryptochrome alpha/beta" evidence="11">
    <location>
        <begin position="4"/>
        <end position="133"/>
    </location>
</feature>
<evidence type="ECO:0000313" key="13">
    <source>
        <dbReference type="Proteomes" id="UP000664414"/>
    </source>
</evidence>
<dbReference type="PANTHER" id="PTHR11455">
    <property type="entry name" value="CRYPTOCHROME"/>
    <property type="match status" value="1"/>
</dbReference>
<dbReference type="GO" id="GO:0000719">
    <property type="term" value="P:photoreactive repair"/>
    <property type="evidence" value="ECO:0007669"/>
    <property type="project" value="UniProtKB-ARBA"/>
</dbReference>
<evidence type="ECO:0000256" key="8">
    <source>
        <dbReference type="PIRSR" id="PIRSR602081-1"/>
    </source>
</evidence>
<evidence type="ECO:0000256" key="4">
    <source>
        <dbReference type="ARBA" id="ARBA00022630"/>
    </source>
</evidence>
<dbReference type="GO" id="GO:0005737">
    <property type="term" value="C:cytoplasm"/>
    <property type="evidence" value="ECO:0007669"/>
    <property type="project" value="TreeGrafter"/>
</dbReference>
<feature type="binding site" evidence="8">
    <location>
        <begin position="372"/>
        <end position="374"/>
    </location>
    <ligand>
        <name>FAD</name>
        <dbReference type="ChEBI" id="CHEBI:57692"/>
    </ligand>
</feature>
<dbReference type="InterPro" id="IPR002081">
    <property type="entry name" value="Cryptochrome/DNA_photolyase_1"/>
</dbReference>
<dbReference type="PANTHER" id="PTHR11455:SF18">
    <property type="entry name" value="SI:CH1073-390K14.1"/>
    <property type="match status" value="1"/>
</dbReference>